<organism evidence="9 10">
    <name type="scientific">Thermovirga lienii (strain ATCC BAA-1197 / DSM 17291 / Cas60314)</name>
    <dbReference type="NCBI Taxonomy" id="580340"/>
    <lineage>
        <taxon>Bacteria</taxon>
        <taxon>Thermotogati</taxon>
        <taxon>Synergistota</taxon>
        <taxon>Synergistia</taxon>
        <taxon>Synergistales</taxon>
        <taxon>Thermovirgaceae</taxon>
        <taxon>Thermovirga</taxon>
    </lineage>
</organism>
<dbReference type="AlphaFoldDB" id="G7V8R6"/>
<feature type="transmembrane region" description="Helical" evidence="8">
    <location>
        <begin position="66"/>
        <end position="84"/>
    </location>
</feature>
<evidence type="ECO:0000256" key="4">
    <source>
        <dbReference type="ARBA" id="ARBA00022692"/>
    </source>
</evidence>
<dbReference type="Pfam" id="PF04093">
    <property type="entry name" value="MreD"/>
    <property type="match status" value="1"/>
</dbReference>
<dbReference type="InterPro" id="IPR007227">
    <property type="entry name" value="Cell_shape_determining_MreD"/>
</dbReference>
<dbReference type="Proteomes" id="UP000005868">
    <property type="component" value="Chromosome"/>
</dbReference>
<dbReference type="STRING" id="580340.Tlie_0622"/>
<evidence type="ECO:0000256" key="2">
    <source>
        <dbReference type="ARBA" id="ARBA00007776"/>
    </source>
</evidence>
<keyword evidence="4 8" id="KW-0812">Transmembrane</keyword>
<name>G7V8R6_THELD</name>
<evidence type="ECO:0000313" key="10">
    <source>
        <dbReference type="Proteomes" id="UP000005868"/>
    </source>
</evidence>
<accession>G7V8R6</accession>
<feature type="transmembrane region" description="Helical" evidence="8">
    <location>
        <begin position="127"/>
        <end position="146"/>
    </location>
</feature>
<keyword evidence="3" id="KW-1003">Cell membrane</keyword>
<feature type="transmembrane region" description="Helical" evidence="8">
    <location>
        <begin position="6"/>
        <end position="32"/>
    </location>
</feature>
<comment type="subcellular location">
    <subcellularLocation>
        <location evidence="1">Cell membrane</location>
        <topology evidence="1">Multi-pass membrane protein</topology>
    </subcellularLocation>
</comment>
<keyword evidence="5" id="KW-0133">Cell shape</keyword>
<feature type="transmembrane region" description="Helical" evidence="8">
    <location>
        <begin position="96"/>
        <end position="115"/>
    </location>
</feature>
<evidence type="ECO:0000256" key="1">
    <source>
        <dbReference type="ARBA" id="ARBA00004651"/>
    </source>
</evidence>
<evidence type="ECO:0000256" key="5">
    <source>
        <dbReference type="ARBA" id="ARBA00022960"/>
    </source>
</evidence>
<keyword evidence="7 8" id="KW-0472">Membrane</keyword>
<comment type="similarity">
    <text evidence="2">Belongs to the MreD family.</text>
</comment>
<evidence type="ECO:0000313" key="9">
    <source>
        <dbReference type="EMBL" id="AER66357.1"/>
    </source>
</evidence>
<reference evidence="9 10" key="2">
    <citation type="journal article" date="2012" name="Stand. Genomic Sci.">
        <title>Genome sequence of the moderately thermophilic, amino-acid-degrading and sulfur-reducing bacterium Thermovirga lienii type strain (Cas60314(T)).</title>
        <authorList>
            <person name="Goker M."/>
            <person name="Saunders E."/>
            <person name="Lapidus A."/>
            <person name="Nolan M."/>
            <person name="Lucas S."/>
            <person name="Hammon N."/>
            <person name="Deshpande S."/>
            <person name="Cheng J.F."/>
            <person name="Han C."/>
            <person name="Tapia R."/>
            <person name="Goodwin L.A."/>
            <person name="Pitluck S."/>
            <person name="Liolios K."/>
            <person name="Mavromatis K."/>
            <person name="Pagani I."/>
            <person name="Ivanova N."/>
            <person name="Mikhailova N."/>
            <person name="Pati A."/>
            <person name="Chen A."/>
            <person name="Palaniappan K."/>
            <person name="Land M."/>
            <person name="Chang Y.J."/>
            <person name="Jeffries C.D."/>
            <person name="Brambilla E.M."/>
            <person name="Rohde M."/>
            <person name="Spring S."/>
            <person name="Detter J.C."/>
            <person name="Woyke T."/>
            <person name="Bristow J."/>
            <person name="Eisen J.A."/>
            <person name="Markowitz V."/>
            <person name="Hugenholtz P."/>
            <person name="Kyrpides N.C."/>
            <person name="Klenk H.P."/>
        </authorList>
    </citation>
    <scope>NUCLEOTIDE SEQUENCE [LARGE SCALE GENOMIC DNA]</scope>
    <source>
        <strain evidence="10">ATCC BAA-1197 / DSM 17291 / Cas60314</strain>
    </source>
</reference>
<proteinExistence type="inferred from homology"/>
<dbReference type="HOGENOM" id="CLU_1700587_0_0_0"/>
<dbReference type="eggNOG" id="ENOG50335NU">
    <property type="taxonomic scope" value="Bacteria"/>
</dbReference>
<dbReference type="OrthoDB" id="4653at2"/>
<gene>
    <name evidence="9" type="ordered locus">Tlie_0622</name>
</gene>
<evidence type="ECO:0000256" key="8">
    <source>
        <dbReference type="SAM" id="Phobius"/>
    </source>
</evidence>
<keyword evidence="10" id="KW-1185">Reference proteome</keyword>
<evidence type="ECO:0000256" key="3">
    <source>
        <dbReference type="ARBA" id="ARBA00022475"/>
    </source>
</evidence>
<dbReference type="EMBL" id="CP003096">
    <property type="protein sequence ID" value="AER66357.1"/>
    <property type="molecule type" value="Genomic_DNA"/>
</dbReference>
<dbReference type="GO" id="GO:0008360">
    <property type="term" value="P:regulation of cell shape"/>
    <property type="evidence" value="ECO:0007669"/>
    <property type="project" value="UniProtKB-KW"/>
</dbReference>
<keyword evidence="6 8" id="KW-1133">Transmembrane helix</keyword>
<protein>
    <submittedName>
        <fullName evidence="9">Uncharacterized protein</fullName>
    </submittedName>
</protein>
<reference evidence="10" key="1">
    <citation type="submission" date="2011-10" db="EMBL/GenBank/DDBJ databases">
        <title>The complete genome of chromosome of Thermovirga lienii DSM 17291.</title>
        <authorList>
            <consortium name="US DOE Joint Genome Institute (JGI-PGF)"/>
            <person name="Lucas S."/>
            <person name="Copeland A."/>
            <person name="Lapidus A."/>
            <person name="Glavina del Rio T."/>
            <person name="Dalin E."/>
            <person name="Tice H."/>
            <person name="Bruce D."/>
            <person name="Goodwin L."/>
            <person name="Pitluck S."/>
            <person name="Peters L."/>
            <person name="Mikhailova N."/>
            <person name="Saunders E."/>
            <person name="Kyrpides N."/>
            <person name="Mavromatis K."/>
            <person name="Ivanova N."/>
            <person name="Last F.I."/>
            <person name="Brettin T."/>
            <person name="Detter J.C."/>
            <person name="Han C."/>
            <person name="Larimer F."/>
            <person name="Land M."/>
            <person name="Hauser L."/>
            <person name="Markowitz V."/>
            <person name="Cheng J.-F."/>
            <person name="Hugenholtz P."/>
            <person name="Woyke T."/>
            <person name="Wu D."/>
            <person name="Spring S."/>
            <person name="Schroeder M."/>
            <person name="Brambilla E.-M."/>
            <person name="Klenk H.-P."/>
            <person name="Eisen J.A."/>
        </authorList>
    </citation>
    <scope>NUCLEOTIDE SEQUENCE [LARGE SCALE GENOMIC DNA]</scope>
    <source>
        <strain evidence="10">ATCC BAA-1197 / DSM 17291 / Cas60314</strain>
    </source>
</reference>
<evidence type="ECO:0000256" key="7">
    <source>
        <dbReference type="ARBA" id="ARBA00023136"/>
    </source>
</evidence>
<evidence type="ECO:0000256" key="6">
    <source>
        <dbReference type="ARBA" id="ARBA00022989"/>
    </source>
</evidence>
<dbReference type="KEGG" id="tli:Tlie_0622"/>
<dbReference type="GO" id="GO:0005886">
    <property type="term" value="C:plasma membrane"/>
    <property type="evidence" value="ECO:0007669"/>
    <property type="project" value="UniProtKB-SubCell"/>
</dbReference>
<sequence>MMVTALLMWFFQNLLQVFFMGWVLMPDLFFMYMFYQTTALGRKLPGAIWVAFLGGLLWDLRWSSLLGLNAIAYVGALMLAFWLWNLMPKSGRTPLIFASIMFMGHLCVAVFRLVVLGVTSQHMLHQVVLQQAYAVVLSFIFGFVFFKRGEKSNAS</sequence>